<comment type="caution">
    <text evidence="2">The sequence shown here is derived from an EMBL/GenBank/DDBJ whole genome shotgun (WGS) entry which is preliminary data.</text>
</comment>
<organism evidence="2 3">
    <name type="scientific">Croceitalea dokdonensis DOKDO 023</name>
    <dbReference type="NCBI Taxonomy" id="1300341"/>
    <lineage>
        <taxon>Bacteria</taxon>
        <taxon>Pseudomonadati</taxon>
        <taxon>Bacteroidota</taxon>
        <taxon>Flavobacteriia</taxon>
        <taxon>Flavobacteriales</taxon>
        <taxon>Flavobacteriaceae</taxon>
        <taxon>Croceitalea</taxon>
    </lineage>
</organism>
<accession>A0A0P7AFM9</accession>
<dbReference type="SUPFAM" id="SSF56300">
    <property type="entry name" value="Metallo-dependent phosphatases"/>
    <property type="match status" value="1"/>
</dbReference>
<dbReference type="STRING" id="1300341.I595_1791"/>
<evidence type="ECO:0000313" key="3">
    <source>
        <dbReference type="Proteomes" id="UP000050280"/>
    </source>
</evidence>
<dbReference type="PATRIC" id="fig|1300341.3.peg.1975"/>
<evidence type="ECO:0000313" key="2">
    <source>
        <dbReference type="EMBL" id="KPM32142.1"/>
    </source>
</evidence>
<dbReference type="RefSeq" id="WP_157449694.1">
    <property type="nucleotide sequence ID" value="NZ_LDJX01000003.1"/>
</dbReference>
<name>A0A0P7AFM9_9FLAO</name>
<protein>
    <submittedName>
        <fullName evidence="2">Outer membrane protein</fullName>
    </submittedName>
</protein>
<dbReference type="InterPro" id="IPR029052">
    <property type="entry name" value="Metallo-depent_PP-like"/>
</dbReference>
<gene>
    <name evidence="2" type="ORF">I595_1791</name>
</gene>
<dbReference type="OrthoDB" id="333971at2"/>
<dbReference type="EMBL" id="LDJX01000003">
    <property type="protein sequence ID" value="KPM32142.1"/>
    <property type="molecule type" value="Genomic_DNA"/>
</dbReference>
<evidence type="ECO:0000256" key="1">
    <source>
        <dbReference type="SAM" id="SignalP"/>
    </source>
</evidence>
<dbReference type="AlphaFoldDB" id="A0A0P7AFM9"/>
<dbReference type="Proteomes" id="UP000050280">
    <property type="component" value="Unassembled WGS sequence"/>
</dbReference>
<dbReference type="Gene3D" id="3.60.21.10">
    <property type="match status" value="1"/>
</dbReference>
<keyword evidence="1" id="KW-0732">Signal</keyword>
<feature type="signal peptide" evidence="1">
    <location>
        <begin position="1"/>
        <end position="23"/>
    </location>
</feature>
<proteinExistence type="predicted"/>
<reference evidence="2 3" key="1">
    <citation type="submission" date="2015-09" db="EMBL/GenBank/DDBJ databases">
        <title>Genome sequence of the marine flavobacterium Croceitalea dokdonensis DOKDO 023 that contains proton- and sodium-pumping rhodopsins.</title>
        <authorList>
            <person name="Kwon S.-K."/>
            <person name="Lee H.K."/>
            <person name="Kwak M.-J."/>
            <person name="Kim J.F."/>
        </authorList>
    </citation>
    <scope>NUCLEOTIDE SEQUENCE [LARGE SCALE GENOMIC DNA]</scope>
    <source>
        <strain evidence="2 3">DOKDO 023</strain>
    </source>
</reference>
<dbReference type="PROSITE" id="PS51257">
    <property type="entry name" value="PROKAR_LIPOPROTEIN"/>
    <property type="match status" value="1"/>
</dbReference>
<feature type="chain" id="PRO_5006134797" evidence="1">
    <location>
        <begin position="24"/>
        <end position="1233"/>
    </location>
</feature>
<keyword evidence="3" id="KW-1185">Reference proteome</keyword>
<sequence>MKIYLINNFFGALLLVFLSYSCATHKVQYAKTPAGHNNNLKTSHTFYIMGGFGNQEQPIRQDLLKRLGAALANADENSTLLFMGDNISTKANAWARDTKLLDMQLQLAENFKGRVFFLPGTNEWKQKHIDSVQRMEEYLDEFETKYDYVLPNNGCPLEYIVINDSLDLLLVDSKWFISNWSRIEGINKKCTDIVTRRRFAEELEGYINDAQGKNLVIAMHHPIFSNGTYAGNEGIKAHMLPAPILGSIIKGINDLGAFSPDNLWSRRYSQLRILVGALAMSSDRITILSGHEESLQYLSGGNIHQLISGSLGNAKVTKRTKGSINAVGGSLPYQGHFTHGEQGFIELSYFENGASRARFITAEDDTPSVNILNPFPNRQVNPNVDRLSTMTVKNAVLEPAKERKKSAFFIWLWGQRYRKYFYKEVTAPVAYLDTLYGGLRITKKGGGHQSYSIRLEDVNQREFAMRSLRKNSLKYLKYSVRGVAFTEDEYIGTLPEELVTDFFTSAHPYMQMVINPLAKAVDVNHANTRLFHVPKQKALGSFNEQFGNELYFIEQRPSDEQLNYKGYRRTIDEKGKITDFESTTDMLEKIKSDESYSIDQQSFVRARLFDMLLGDWDRHEDQWRWAEYEKPNGDKEFMPVPRDRDNAFPRFDGTAIDVIQWFIPITREWQSYGPTIKNLKWLNYAGSKLDRAILTKYDTEGWVREARYIKENLSEATIDKAFLCLPKEVRDSTARYIRESLKTRLNDLPKYAEEYGAFLEKQVVLYASEKDDEVNVVRLPNGKTEITMRRLLSDRKNEKFYQRIFSAEKTDEIWIYGLGDNDNFEVGGEGDAKIFIRLIGGYGKDDFKINNTKHLKVYDWTYEEMVLEGKKPAMQLTDIYKTNTFHWRYFKHNRNIFVPNFDFRTDDGFSIGVKNTYIHNGFNGNPFRQKHTLQAKYFFGFEATEVDYKGVFANIIPKWNFELDGYYSSQRYARNFFGFGNNSVNQEDSRDIDFYRARTEQVKLSAGVAFHTLRFKALYESFDVAEMDSRLFTSANFDTPIFERQHYVGGETSLYYYNDNADDFPTKGLYFGLTAGYKTNPSLENNHFGYAAFRTQIIQKLISSGNLVLSTKAEYRTNFGNDYFFYHAPSIGGDNGLRGFRDERFTGKSYLYHSSDVRLRLKRYVTALAPVTIGAYGGFDYGRVWQPNEVSNTWHISQGLGLWASAGNYLAFNLGLFNSVEGNFLQFGFGFGF</sequence>